<evidence type="ECO:0000256" key="1">
    <source>
        <dbReference type="SAM" id="Phobius"/>
    </source>
</evidence>
<keyword evidence="3" id="KW-1185">Reference proteome</keyword>
<keyword evidence="1" id="KW-0812">Transmembrane</keyword>
<name>A0A4R6S134_9MICO</name>
<dbReference type="EMBL" id="SNYA01000004">
    <property type="protein sequence ID" value="TDP92677.1"/>
    <property type="molecule type" value="Genomic_DNA"/>
</dbReference>
<sequence>MYMTISRPERDSDSVASFAAGLRELRLGAGDPKLLALSERTGVSKTVLSEAFLGRKLPTERTVAKLVEEFGGDRTAWVSRRAALDPRYGAASVAVTAPAAAEVPNPGRRFSLVQTLLIAAVAAVVAVGGTSLFWAGQVGKTAAVIEAPELAAGP</sequence>
<keyword evidence="1" id="KW-1133">Transmembrane helix</keyword>
<protein>
    <recommendedName>
        <fullName evidence="4">Helix-turn-helix protein</fullName>
    </recommendedName>
</protein>
<dbReference type="InterPro" id="IPR010982">
    <property type="entry name" value="Lambda_DNA-bd_dom_sf"/>
</dbReference>
<evidence type="ECO:0000313" key="2">
    <source>
        <dbReference type="EMBL" id="TDP92677.1"/>
    </source>
</evidence>
<reference evidence="2 3" key="1">
    <citation type="submission" date="2019-03" db="EMBL/GenBank/DDBJ databases">
        <title>Genomic analyses of the natural microbiome of Caenorhabditis elegans.</title>
        <authorList>
            <person name="Samuel B."/>
        </authorList>
    </citation>
    <scope>NUCLEOTIDE SEQUENCE [LARGE SCALE GENOMIC DNA]</scope>
    <source>
        <strain evidence="2 3">JUb18</strain>
    </source>
</reference>
<dbReference type="GO" id="GO:0003677">
    <property type="term" value="F:DNA binding"/>
    <property type="evidence" value="ECO:0007669"/>
    <property type="project" value="InterPro"/>
</dbReference>
<gene>
    <name evidence="2" type="ORF">EDF62_1899</name>
</gene>
<dbReference type="SUPFAM" id="SSF47413">
    <property type="entry name" value="lambda repressor-like DNA-binding domains"/>
    <property type="match status" value="1"/>
</dbReference>
<feature type="transmembrane region" description="Helical" evidence="1">
    <location>
        <begin position="116"/>
        <end position="135"/>
    </location>
</feature>
<evidence type="ECO:0000313" key="3">
    <source>
        <dbReference type="Proteomes" id="UP000295601"/>
    </source>
</evidence>
<proteinExistence type="predicted"/>
<dbReference type="AlphaFoldDB" id="A0A4R6S134"/>
<dbReference type="Proteomes" id="UP000295601">
    <property type="component" value="Unassembled WGS sequence"/>
</dbReference>
<organism evidence="2 3">
    <name type="scientific">Leucobacter luti</name>
    <dbReference type="NCBI Taxonomy" id="340320"/>
    <lineage>
        <taxon>Bacteria</taxon>
        <taxon>Bacillati</taxon>
        <taxon>Actinomycetota</taxon>
        <taxon>Actinomycetes</taxon>
        <taxon>Micrococcales</taxon>
        <taxon>Microbacteriaceae</taxon>
        <taxon>Leucobacter</taxon>
    </lineage>
</organism>
<comment type="caution">
    <text evidence="2">The sequence shown here is derived from an EMBL/GenBank/DDBJ whole genome shotgun (WGS) entry which is preliminary data.</text>
</comment>
<accession>A0A4R6S134</accession>
<evidence type="ECO:0008006" key="4">
    <source>
        <dbReference type="Google" id="ProtNLM"/>
    </source>
</evidence>
<keyword evidence="1" id="KW-0472">Membrane</keyword>